<evidence type="ECO:0000256" key="8">
    <source>
        <dbReference type="PROSITE-ProRule" id="PRU01091"/>
    </source>
</evidence>
<evidence type="ECO:0000256" key="4">
    <source>
        <dbReference type="ARBA" id="ARBA00023015"/>
    </source>
</evidence>
<keyword evidence="2 7" id="KW-0597">Phosphoprotein</keyword>
<keyword evidence="6" id="KW-0804">Transcription</keyword>
<dbReference type="Pfam" id="PF00072">
    <property type="entry name" value="Response_reg"/>
    <property type="match status" value="1"/>
</dbReference>
<gene>
    <name evidence="11" type="ORF">HPK16_05920</name>
</gene>
<evidence type="ECO:0000259" key="10">
    <source>
        <dbReference type="PROSITE" id="PS51755"/>
    </source>
</evidence>
<dbReference type="GO" id="GO:0005829">
    <property type="term" value="C:cytosol"/>
    <property type="evidence" value="ECO:0007669"/>
    <property type="project" value="TreeGrafter"/>
</dbReference>
<dbReference type="SMART" id="SM00448">
    <property type="entry name" value="REC"/>
    <property type="match status" value="1"/>
</dbReference>
<dbReference type="RefSeq" id="WP_181676075.1">
    <property type="nucleotide sequence ID" value="NZ_JABJVM010000004.1"/>
</dbReference>
<dbReference type="Gene3D" id="3.40.50.2300">
    <property type="match status" value="1"/>
</dbReference>
<keyword evidence="4" id="KW-0805">Transcription regulation</keyword>
<dbReference type="InterPro" id="IPR011006">
    <property type="entry name" value="CheY-like_superfamily"/>
</dbReference>
<keyword evidence="3" id="KW-0902">Two-component regulatory system</keyword>
<dbReference type="Gene3D" id="1.10.10.10">
    <property type="entry name" value="Winged helix-like DNA-binding domain superfamily/Winged helix DNA-binding domain"/>
    <property type="match status" value="1"/>
</dbReference>
<evidence type="ECO:0000313" key="12">
    <source>
        <dbReference type="Proteomes" id="UP000548787"/>
    </source>
</evidence>
<dbReference type="InterPro" id="IPR001867">
    <property type="entry name" value="OmpR/PhoB-type_DNA-bd"/>
</dbReference>
<dbReference type="PANTHER" id="PTHR48111">
    <property type="entry name" value="REGULATOR OF RPOS"/>
    <property type="match status" value="1"/>
</dbReference>
<evidence type="ECO:0000256" key="7">
    <source>
        <dbReference type="PROSITE-ProRule" id="PRU00169"/>
    </source>
</evidence>
<evidence type="ECO:0000256" key="1">
    <source>
        <dbReference type="ARBA" id="ARBA00004496"/>
    </source>
</evidence>
<keyword evidence="5 8" id="KW-0238">DNA-binding</keyword>
<name>A0A7W1T5G4_9LIST</name>
<dbReference type="InterPro" id="IPR039420">
    <property type="entry name" value="WalR-like"/>
</dbReference>
<dbReference type="GO" id="GO:0000156">
    <property type="term" value="F:phosphorelay response regulator activity"/>
    <property type="evidence" value="ECO:0007669"/>
    <property type="project" value="TreeGrafter"/>
</dbReference>
<dbReference type="GO" id="GO:0032993">
    <property type="term" value="C:protein-DNA complex"/>
    <property type="evidence" value="ECO:0007669"/>
    <property type="project" value="TreeGrafter"/>
</dbReference>
<feature type="modified residue" description="4-aspartylphosphate" evidence="7">
    <location>
        <position position="52"/>
    </location>
</feature>
<dbReference type="FunFam" id="1.10.10.10:FF:000018">
    <property type="entry name" value="DNA-binding response regulator ResD"/>
    <property type="match status" value="1"/>
</dbReference>
<dbReference type="AlphaFoldDB" id="A0A7W1T5G4"/>
<feature type="domain" description="Response regulatory" evidence="9">
    <location>
        <begin position="3"/>
        <end position="116"/>
    </location>
</feature>
<evidence type="ECO:0000313" key="11">
    <source>
        <dbReference type="EMBL" id="MBA3925871.1"/>
    </source>
</evidence>
<evidence type="ECO:0000256" key="6">
    <source>
        <dbReference type="ARBA" id="ARBA00023163"/>
    </source>
</evidence>
<proteinExistence type="predicted"/>
<dbReference type="InterPro" id="IPR001789">
    <property type="entry name" value="Sig_transdc_resp-reg_receiver"/>
</dbReference>
<comment type="subcellular location">
    <subcellularLocation>
        <location evidence="1">Cytoplasm</location>
    </subcellularLocation>
</comment>
<dbReference type="PANTHER" id="PTHR48111:SF32">
    <property type="entry name" value="STAGE 0 SPORULATION PROTEIN A HOMOLOG"/>
    <property type="match status" value="1"/>
</dbReference>
<reference evidence="11 12" key="2">
    <citation type="submission" date="2020-08" db="EMBL/GenBank/DDBJ databases">
        <title>Listeria ohnekaius sp. nov. and Listeria portnoyii sp. nov. isolated from non-agricultural and natural environments.</title>
        <authorList>
            <person name="Weller D."/>
            <person name="Belias A.M."/>
            <person name="Liao J."/>
            <person name="Guo S."/>
            <person name="Orsi R.H."/>
            <person name="Wiedmann M."/>
        </authorList>
    </citation>
    <scope>NUCLEOTIDE SEQUENCE [LARGE SCALE GENOMIC DNA]</scope>
    <source>
        <strain evidence="11 12">FSL W9-0585</strain>
    </source>
</reference>
<dbReference type="SMART" id="SM00862">
    <property type="entry name" value="Trans_reg_C"/>
    <property type="match status" value="1"/>
</dbReference>
<dbReference type="PROSITE" id="PS50110">
    <property type="entry name" value="RESPONSE_REGULATORY"/>
    <property type="match status" value="1"/>
</dbReference>
<dbReference type="Pfam" id="PF00486">
    <property type="entry name" value="Trans_reg_C"/>
    <property type="match status" value="1"/>
</dbReference>
<dbReference type="Gene3D" id="6.10.250.690">
    <property type="match status" value="1"/>
</dbReference>
<sequence>MKKILVVEDDPNILEVTRAFLMAEGYEVLTSENGMEAFGIFESQTFDLIIMDIMMPKMDGYTLCELIRTKSDTPILMLTALGEEDSELRGFELGADDYIQKPFSYKVLLKRVGALLRRTSFNQADEDTPILKLAEIELNTETFQVTSHDQLIELTRKEFDILRLLMKNPGRVFTREMLLEQAWDYEYIVDTKIINTHIKNLRKKLTTDKIQTVRGAGYKMDH</sequence>
<dbReference type="GO" id="GO:0000976">
    <property type="term" value="F:transcription cis-regulatory region binding"/>
    <property type="evidence" value="ECO:0007669"/>
    <property type="project" value="TreeGrafter"/>
</dbReference>
<evidence type="ECO:0000256" key="3">
    <source>
        <dbReference type="ARBA" id="ARBA00023012"/>
    </source>
</evidence>
<dbReference type="EMBL" id="JABJVM010000004">
    <property type="protein sequence ID" value="MBA3925871.1"/>
    <property type="molecule type" value="Genomic_DNA"/>
</dbReference>
<accession>A0A7W1T5G4</accession>
<feature type="DNA-binding region" description="OmpR/PhoB-type" evidence="8">
    <location>
        <begin position="128"/>
        <end position="222"/>
    </location>
</feature>
<dbReference type="CDD" id="cd00383">
    <property type="entry name" value="trans_reg_C"/>
    <property type="match status" value="1"/>
</dbReference>
<keyword evidence="12" id="KW-1185">Reference proteome</keyword>
<dbReference type="Proteomes" id="UP000548787">
    <property type="component" value="Unassembled WGS sequence"/>
</dbReference>
<evidence type="ECO:0000259" key="9">
    <source>
        <dbReference type="PROSITE" id="PS50110"/>
    </source>
</evidence>
<dbReference type="FunFam" id="3.40.50.2300:FF:000001">
    <property type="entry name" value="DNA-binding response regulator PhoB"/>
    <property type="match status" value="1"/>
</dbReference>
<evidence type="ECO:0000256" key="2">
    <source>
        <dbReference type="ARBA" id="ARBA00022553"/>
    </source>
</evidence>
<comment type="caution">
    <text evidence="11">The sequence shown here is derived from an EMBL/GenBank/DDBJ whole genome shotgun (WGS) entry which is preliminary data.</text>
</comment>
<organism evidence="11 12">
    <name type="scientific">Listeria rustica</name>
    <dbReference type="NCBI Taxonomy" id="2713503"/>
    <lineage>
        <taxon>Bacteria</taxon>
        <taxon>Bacillati</taxon>
        <taxon>Bacillota</taxon>
        <taxon>Bacilli</taxon>
        <taxon>Bacillales</taxon>
        <taxon>Listeriaceae</taxon>
        <taxon>Listeria</taxon>
    </lineage>
</organism>
<dbReference type="PROSITE" id="PS51755">
    <property type="entry name" value="OMPR_PHOB"/>
    <property type="match status" value="1"/>
</dbReference>
<dbReference type="GO" id="GO:0006355">
    <property type="term" value="P:regulation of DNA-templated transcription"/>
    <property type="evidence" value="ECO:0007669"/>
    <property type="project" value="InterPro"/>
</dbReference>
<dbReference type="SUPFAM" id="SSF52172">
    <property type="entry name" value="CheY-like"/>
    <property type="match status" value="1"/>
</dbReference>
<reference evidence="11 12" key="1">
    <citation type="submission" date="2020-05" db="EMBL/GenBank/DDBJ databases">
        <authorList>
            <person name="Carlin C.R."/>
        </authorList>
    </citation>
    <scope>NUCLEOTIDE SEQUENCE [LARGE SCALE GENOMIC DNA]</scope>
    <source>
        <strain evidence="11 12">FSL W9-0585</strain>
    </source>
</reference>
<dbReference type="InterPro" id="IPR036388">
    <property type="entry name" value="WH-like_DNA-bd_sf"/>
</dbReference>
<feature type="domain" description="OmpR/PhoB-type" evidence="10">
    <location>
        <begin position="128"/>
        <end position="222"/>
    </location>
</feature>
<protein>
    <submittedName>
        <fullName evidence="11">Response regulator transcription factor</fullName>
    </submittedName>
</protein>
<evidence type="ECO:0000256" key="5">
    <source>
        <dbReference type="ARBA" id="ARBA00023125"/>
    </source>
</evidence>
<dbReference type="CDD" id="cd17574">
    <property type="entry name" value="REC_OmpR"/>
    <property type="match status" value="1"/>
</dbReference>